<keyword evidence="2" id="KW-0812">Transmembrane</keyword>
<dbReference type="InterPro" id="IPR025509">
    <property type="entry name" value="DUF4396"/>
</dbReference>
<evidence type="ECO:0000313" key="4">
    <source>
        <dbReference type="EMBL" id="GAA3201858.1"/>
    </source>
</evidence>
<proteinExistence type="predicted"/>
<keyword evidence="2" id="KW-1133">Transmembrane helix</keyword>
<evidence type="ECO:0000256" key="2">
    <source>
        <dbReference type="SAM" id="Phobius"/>
    </source>
</evidence>
<dbReference type="Pfam" id="PF14342">
    <property type="entry name" value="DUF4396"/>
    <property type="match status" value="1"/>
</dbReference>
<feature type="transmembrane region" description="Helical" evidence="2">
    <location>
        <begin position="43"/>
        <end position="63"/>
    </location>
</feature>
<protein>
    <recommendedName>
        <fullName evidence="3">DUF4396 domain-containing protein</fullName>
    </recommendedName>
</protein>
<organism evidence="4 5">
    <name type="scientific">Actinocorallia longicatena</name>
    <dbReference type="NCBI Taxonomy" id="111803"/>
    <lineage>
        <taxon>Bacteria</taxon>
        <taxon>Bacillati</taxon>
        <taxon>Actinomycetota</taxon>
        <taxon>Actinomycetes</taxon>
        <taxon>Streptosporangiales</taxon>
        <taxon>Thermomonosporaceae</taxon>
        <taxon>Actinocorallia</taxon>
    </lineage>
</organism>
<evidence type="ECO:0000256" key="1">
    <source>
        <dbReference type="SAM" id="MobiDB-lite"/>
    </source>
</evidence>
<feature type="domain" description="DUF4396" evidence="3">
    <location>
        <begin position="8"/>
        <end position="138"/>
    </location>
</feature>
<accession>A0ABP6Q8A6</accession>
<dbReference type="Proteomes" id="UP001501237">
    <property type="component" value="Unassembled WGS sequence"/>
</dbReference>
<keyword evidence="2" id="KW-0472">Membrane</keyword>
<dbReference type="EMBL" id="BAAAUV010000003">
    <property type="protein sequence ID" value="GAA3201858.1"/>
    <property type="molecule type" value="Genomic_DNA"/>
</dbReference>
<reference evidence="5" key="1">
    <citation type="journal article" date="2019" name="Int. J. Syst. Evol. Microbiol.">
        <title>The Global Catalogue of Microorganisms (GCM) 10K type strain sequencing project: providing services to taxonomists for standard genome sequencing and annotation.</title>
        <authorList>
            <consortium name="The Broad Institute Genomics Platform"/>
            <consortium name="The Broad Institute Genome Sequencing Center for Infectious Disease"/>
            <person name="Wu L."/>
            <person name="Ma J."/>
        </authorList>
    </citation>
    <scope>NUCLEOTIDE SEQUENCE [LARGE SCALE GENOMIC DNA]</scope>
    <source>
        <strain evidence="5">JCM 9377</strain>
    </source>
</reference>
<name>A0ABP6Q8A6_9ACTN</name>
<feature type="transmembrane region" description="Helical" evidence="2">
    <location>
        <begin position="12"/>
        <end position="37"/>
    </location>
</feature>
<gene>
    <name evidence="4" type="ORF">GCM10010468_15270</name>
</gene>
<evidence type="ECO:0000259" key="3">
    <source>
        <dbReference type="Pfam" id="PF14342"/>
    </source>
</evidence>
<feature type="region of interest" description="Disordered" evidence="1">
    <location>
        <begin position="152"/>
        <end position="182"/>
    </location>
</feature>
<keyword evidence="5" id="KW-1185">Reference proteome</keyword>
<evidence type="ECO:0000313" key="5">
    <source>
        <dbReference type="Proteomes" id="UP001501237"/>
    </source>
</evidence>
<dbReference type="RefSeq" id="WP_344823828.1">
    <property type="nucleotide sequence ID" value="NZ_BAAAUV010000003.1"/>
</dbReference>
<sequence length="182" mass="18766">MKQQSLTRQAVSATLHCLTGCAVGEILGMVIATALGLPDVPSIALAVGLAFVFGYGLTMRPVLAAGLPLRRAFAVALAADTVSIAVMEIVDNGFMMAVPGALHAGLADVLFWAPLLGGFVIAFVVTVPVNRALIARGRGHAVVHAYHHGHADHGTADHGHADHGHADHGHADHGHADHGHHA</sequence>
<feature type="transmembrane region" description="Helical" evidence="2">
    <location>
        <begin position="72"/>
        <end position="90"/>
    </location>
</feature>
<feature type="transmembrane region" description="Helical" evidence="2">
    <location>
        <begin position="110"/>
        <end position="129"/>
    </location>
</feature>
<comment type="caution">
    <text evidence="4">The sequence shown here is derived from an EMBL/GenBank/DDBJ whole genome shotgun (WGS) entry which is preliminary data.</text>
</comment>